<evidence type="ECO:0000313" key="2">
    <source>
        <dbReference type="EMBL" id="GLQ21920.1"/>
    </source>
</evidence>
<comment type="caution">
    <text evidence="2">The sequence shown here is derived from an EMBL/GenBank/DDBJ whole genome shotgun (WGS) entry which is preliminary data.</text>
</comment>
<name>A0ABQ5V5H0_9PROT</name>
<protein>
    <recommendedName>
        <fullName evidence="4">DUF3108 domain-containing protein</fullName>
    </recommendedName>
</protein>
<accession>A0ABQ5V5H0</accession>
<keyword evidence="1" id="KW-0732">Signal</keyword>
<dbReference type="InterPro" id="IPR021457">
    <property type="entry name" value="DUF3108"/>
</dbReference>
<reference evidence="2" key="1">
    <citation type="journal article" date="2014" name="Int. J. Syst. Evol. Microbiol.">
        <title>Complete genome of a new Firmicutes species belonging to the dominant human colonic microbiota ('Ruminococcus bicirculans') reveals two chromosomes and a selective capacity to utilize plant glucans.</title>
        <authorList>
            <consortium name="NISC Comparative Sequencing Program"/>
            <person name="Wegmann U."/>
            <person name="Louis P."/>
            <person name="Goesmann A."/>
            <person name="Henrissat B."/>
            <person name="Duncan S.H."/>
            <person name="Flint H.J."/>
        </authorList>
    </citation>
    <scope>NUCLEOTIDE SEQUENCE</scope>
    <source>
        <strain evidence="2">NBRC 108216</strain>
    </source>
</reference>
<dbReference type="RefSeq" id="WP_284373985.1">
    <property type="nucleotide sequence ID" value="NZ_BSNJ01000007.1"/>
</dbReference>
<evidence type="ECO:0008006" key="4">
    <source>
        <dbReference type="Google" id="ProtNLM"/>
    </source>
</evidence>
<dbReference type="EMBL" id="BSNJ01000007">
    <property type="protein sequence ID" value="GLQ21920.1"/>
    <property type="molecule type" value="Genomic_DNA"/>
</dbReference>
<feature type="chain" id="PRO_5046932287" description="DUF3108 domain-containing protein" evidence="1">
    <location>
        <begin position="28"/>
        <end position="313"/>
    </location>
</feature>
<dbReference type="Proteomes" id="UP001161390">
    <property type="component" value="Unassembled WGS sequence"/>
</dbReference>
<feature type="signal peptide" evidence="1">
    <location>
        <begin position="1"/>
        <end position="27"/>
    </location>
</feature>
<reference evidence="2" key="2">
    <citation type="submission" date="2023-01" db="EMBL/GenBank/DDBJ databases">
        <title>Draft genome sequence of Algimonas porphyrae strain NBRC 108216.</title>
        <authorList>
            <person name="Sun Q."/>
            <person name="Mori K."/>
        </authorList>
    </citation>
    <scope>NUCLEOTIDE SEQUENCE</scope>
    <source>
        <strain evidence="2">NBRC 108216</strain>
    </source>
</reference>
<sequence length="313" mass="34309">MKQSILTATALGATLMGGLAAGHGALAQTAPATVNLIGEARHISVLNDQNLGERQWIVPAPSADANQFAFTMKGYVFGIKLLNVSYFGYEDTQDYAAYADIRTSGLGALLKKMDIWSVTRGRITGDGDLRPDFHVQQNTDKKNRRVEMVYDNDAAEVTVDIVPPLGSQGIPPATPDERFAAYDTITALLHMTRKGRQDAASLCSGRVPVFDSKQHYNLRLSPVGDARVKYLGDKQTAIHCHAYYEPISGFDPEDLPDAEEAGTPVDIYFNYYPDIDMHVPVRFAYRISSFKAIIKMTGLVMVTPDGEVITIDS</sequence>
<dbReference type="Pfam" id="PF11306">
    <property type="entry name" value="DUF3108"/>
    <property type="match status" value="1"/>
</dbReference>
<evidence type="ECO:0000313" key="3">
    <source>
        <dbReference type="Proteomes" id="UP001161390"/>
    </source>
</evidence>
<gene>
    <name evidence="2" type="ORF">GCM10007854_28750</name>
</gene>
<organism evidence="2 3">
    <name type="scientific">Algimonas porphyrae</name>
    <dbReference type="NCBI Taxonomy" id="1128113"/>
    <lineage>
        <taxon>Bacteria</taxon>
        <taxon>Pseudomonadati</taxon>
        <taxon>Pseudomonadota</taxon>
        <taxon>Alphaproteobacteria</taxon>
        <taxon>Maricaulales</taxon>
        <taxon>Robiginitomaculaceae</taxon>
        <taxon>Algimonas</taxon>
    </lineage>
</organism>
<keyword evidence="3" id="KW-1185">Reference proteome</keyword>
<proteinExistence type="predicted"/>
<evidence type="ECO:0000256" key="1">
    <source>
        <dbReference type="SAM" id="SignalP"/>
    </source>
</evidence>